<evidence type="ECO:0000256" key="6">
    <source>
        <dbReference type="ARBA" id="ARBA00023136"/>
    </source>
</evidence>
<evidence type="ECO:0000256" key="1">
    <source>
        <dbReference type="ARBA" id="ARBA00004651"/>
    </source>
</evidence>
<dbReference type="Proteomes" id="UP000310353">
    <property type="component" value="Unassembled WGS sequence"/>
</dbReference>
<feature type="transmembrane region" description="Helical" evidence="7">
    <location>
        <begin position="215"/>
        <end position="239"/>
    </location>
</feature>
<feature type="transmembrane region" description="Helical" evidence="7">
    <location>
        <begin position="52"/>
        <end position="73"/>
    </location>
</feature>
<comment type="similarity">
    <text evidence="2">Belongs to the NrfD family.</text>
</comment>
<evidence type="ECO:0000256" key="2">
    <source>
        <dbReference type="ARBA" id="ARBA00008929"/>
    </source>
</evidence>
<evidence type="ECO:0000256" key="3">
    <source>
        <dbReference type="ARBA" id="ARBA00022475"/>
    </source>
</evidence>
<accession>A0A4U7BUZ2</accession>
<dbReference type="OrthoDB" id="9778963at2"/>
<name>A0A4U7BUZ2_9BACT</name>
<feature type="transmembrane region" description="Helical" evidence="7">
    <location>
        <begin position="181"/>
        <end position="203"/>
    </location>
</feature>
<keyword evidence="4 7" id="KW-0812">Transmembrane</keyword>
<keyword evidence="9" id="KW-1185">Reference proteome</keyword>
<keyword evidence="3" id="KW-1003">Cell membrane</keyword>
<feature type="transmembrane region" description="Helical" evidence="7">
    <location>
        <begin position="18"/>
        <end position="40"/>
    </location>
</feature>
<reference evidence="8 9" key="1">
    <citation type="submission" date="2018-05" db="EMBL/GenBank/DDBJ databases">
        <title>Novel Campyloabacter and Helicobacter Species and Strains.</title>
        <authorList>
            <person name="Mannion A.J."/>
            <person name="Shen Z."/>
            <person name="Fox J.G."/>
        </authorList>
    </citation>
    <scope>NUCLEOTIDE SEQUENCE [LARGE SCALE GENOMIC DNA]</scope>
    <source>
        <strain evidence="9">MIT17-670</strain>
    </source>
</reference>
<feature type="transmembrane region" description="Helical" evidence="7">
    <location>
        <begin position="149"/>
        <end position="169"/>
    </location>
</feature>
<sequence>MNEIWGIENATIVWHWPIAFYLFLAGISSGAMITALFVEWMNPKRTTPWDAFVKAGVLIGPIAIIIGLTILIFDLSKPWNFYRLLIHYNFKSVMSLGVLLLLFYTPLCIIYMILRFRTNLKHSFLGGIINIFNGILDFLEKYSLWLGRLIFALAAGVGIYTGFLLSAIQTYPLYNSPILPILFLASGLSSGIAACICFGILLFREEVSKEKTKYLLTMDLRVVPIEFLLLFTFFIGLYFQGREKAIIATLSLSHGFWAGVFWIGVVGFGIFIPSFIALTALKNHAYKINFILINTISVMLGVFALRMFILYAGQIFN</sequence>
<dbReference type="EMBL" id="NXMA01000002">
    <property type="protein sequence ID" value="TKX32904.1"/>
    <property type="molecule type" value="Genomic_DNA"/>
</dbReference>
<dbReference type="AlphaFoldDB" id="A0A4U7BUZ2"/>
<comment type="caution">
    <text evidence="8">The sequence shown here is derived from an EMBL/GenBank/DDBJ whole genome shotgun (WGS) entry which is preliminary data.</text>
</comment>
<feature type="transmembrane region" description="Helical" evidence="7">
    <location>
        <begin position="259"/>
        <end position="281"/>
    </location>
</feature>
<evidence type="ECO:0000313" key="9">
    <source>
        <dbReference type="Proteomes" id="UP000310353"/>
    </source>
</evidence>
<keyword evidence="6 7" id="KW-0472">Membrane</keyword>
<comment type="subcellular location">
    <subcellularLocation>
        <location evidence="1">Cell membrane</location>
        <topology evidence="1">Multi-pass membrane protein</topology>
    </subcellularLocation>
</comment>
<evidence type="ECO:0000313" key="8">
    <source>
        <dbReference type="EMBL" id="TKX32904.1"/>
    </source>
</evidence>
<dbReference type="Gene3D" id="1.20.1630.10">
    <property type="entry name" value="Formate dehydrogenase/DMSO reductase domain"/>
    <property type="match status" value="1"/>
</dbReference>
<protein>
    <submittedName>
        <fullName evidence="8">Polysulfide reductase</fullName>
    </submittedName>
</protein>
<feature type="transmembrane region" description="Helical" evidence="7">
    <location>
        <begin position="93"/>
        <end position="114"/>
    </location>
</feature>
<organism evidence="8 9">
    <name type="scientific">Campylobacter aviculae</name>
    <dbReference type="NCBI Taxonomy" id="2510190"/>
    <lineage>
        <taxon>Bacteria</taxon>
        <taxon>Pseudomonadati</taxon>
        <taxon>Campylobacterota</taxon>
        <taxon>Epsilonproteobacteria</taxon>
        <taxon>Campylobacterales</taxon>
        <taxon>Campylobacteraceae</taxon>
        <taxon>Campylobacter</taxon>
    </lineage>
</organism>
<evidence type="ECO:0000256" key="5">
    <source>
        <dbReference type="ARBA" id="ARBA00022989"/>
    </source>
</evidence>
<keyword evidence="5 7" id="KW-1133">Transmembrane helix</keyword>
<proteinExistence type="inferred from homology"/>
<dbReference type="InterPro" id="IPR052049">
    <property type="entry name" value="Electron_transfer_protein"/>
</dbReference>
<dbReference type="Pfam" id="PF03916">
    <property type="entry name" value="NrfD"/>
    <property type="match status" value="1"/>
</dbReference>
<dbReference type="InterPro" id="IPR005614">
    <property type="entry name" value="NrfD-like"/>
</dbReference>
<evidence type="ECO:0000256" key="4">
    <source>
        <dbReference type="ARBA" id="ARBA00022692"/>
    </source>
</evidence>
<dbReference type="PANTHER" id="PTHR34856:SF2">
    <property type="entry name" value="PROTEIN NRFD"/>
    <property type="match status" value="1"/>
</dbReference>
<feature type="transmembrane region" description="Helical" evidence="7">
    <location>
        <begin position="288"/>
        <end position="312"/>
    </location>
</feature>
<dbReference type="PANTHER" id="PTHR34856">
    <property type="entry name" value="PROTEIN NRFD"/>
    <property type="match status" value="1"/>
</dbReference>
<evidence type="ECO:0000256" key="7">
    <source>
        <dbReference type="SAM" id="Phobius"/>
    </source>
</evidence>
<gene>
    <name evidence="8" type="ORF">CQA76_01045</name>
</gene>
<dbReference type="RefSeq" id="WP_137621605.1">
    <property type="nucleotide sequence ID" value="NZ_NXMA01000002.1"/>
</dbReference>
<dbReference type="GO" id="GO:0005886">
    <property type="term" value="C:plasma membrane"/>
    <property type="evidence" value="ECO:0007669"/>
    <property type="project" value="UniProtKB-SubCell"/>
</dbReference>